<comment type="caution">
    <text evidence="2">The sequence shown here is derived from an EMBL/GenBank/DDBJ whole genome shotgun (WGS) entry which is preliminary data.</text>
</comment>
<gene>
    <name evidence="2" type="ORF">QQ055_01550</name>
</gene>
<dbReference type="RefSeq" id="WP_286004112.1">
    <property type="nucleotide sequence ID" value="NZ_JASVEJ010000005.1"/>
</dbReference>
<keyword evidence="1" id="KW-0812">Transmembrane</keyword>
<proteinExistence type="predicted"/>
<keyword evidence="3" id="KW-1185">Reference proteome</keyword>
<feature type="transmembrane region" description="Helical" evidence="1">
    <location>
        <begin position="22"/>
        <end position="45"/>
    </location>
</feature>
<dbReference type="Pfam" id="PF09604">
    <property type="entry name" value="Potass_KdpF"/>
    <property type="match status" value="1"/>
</dbReference>
<dbReference type="Proteomes" id="UP001230986">
    <property type="component" value="Unassembled WGS sequence"/>
</dbReference>
<name>A0ABT7LZD4_9CYAN</name>
<reference evidence="2 3" key="1">
    <citation type="submission" date="2023-06" db="EMBL/GenBank/DDBJ databases">
        <title>Whole genome sequence of Oscillatoria calcuttensis NRMC-F 0142.</title>
        <authorList>
            <person name="Shakena Fathima T."/>
            <person name="Muralitharan G."/>
            <person name="Thajuddin N."/>
        </authorList>
    </citation>
    <scope>NUCLEOTIDE SEQUENCE [LARGE SCALE GENOMIC DNA]</scope>
    <source>
        <strain evidence="2 3">NRMC-F 0142</strain>
    </source>
</reference>
<dbReference type="InterPro" id="IPR011726">
    <property type="entry name" value="KdpF"/>
</dbReference>
<evidence type="ECO:0000313" key="2">
    <source>
        <dbReference type="EMBL" id="MDL5056161.1"/>
    </source>
</evidence>
<keyword evidence="1" id="KW-1133">Transmembrane helix</keyword>
<organism evidence="2 3">
    <name type="scientific">Geitlerinema calcuttense NRMC-F 0142</name>
    <dbReference type="NCBI Taxonomy" id="2922238"/>
    <lineage>
        <taxon>Bacteria</taxon>
        <taxon>Bacillati</taxon>
        <taxon>Cyanobacteriota</taxon>
        <taxon>Cyanophyceae</taxon>
        <taxon>Geitlerinematales</taxon>
        <taxon>Geitlerinemataceae</taxon>
        <taxon>Geitlerinema</taxon>
    </lineage>
</organism>
<protein>
    <submittedName>
        <fullName evidence="2">Potassium-transporting ATPase subunit F</fullName>
    </submittedName>
</protein>
<accession>A0ABT7LZD4</accession>
<evidence type="ECO:0000256" key="1">
    <source>
        <dbReference type="SAM" id="Phobius"/>
    </source>
</evidence>
<sequence>MLEWGDRAIVYAATGDEVTRRAAYALGFLGFVVLGLSIYLWVAILQPERF</sequence>
<keyword evidence="1" id="KW-0472">Membrane</keyword>
<dbReference type="EMBL" id="JASVEJ010000005">
    <property type="protein sequence ID" value="MDL5056161.1"/>
    <property type="molecule type" value="Genomic_DNA"/>
</dbReference>
<evidence type="ECO:0000313" key="3">
    <source>
        <dbReference type="Proteomes" id="UP001230986"/>
    </source>
</evidence>